<feature type="compositionally biased region" description="Basic and acidic residues" evidence="8">
    <location>
        <begin position="16"/>
        <end position="28"/>
    </location>
</feature>
<comment type="subcellular location">
    <subcellularLocation>
        <location evidence="1 7">Membrane</location>
        <topology evidence="1 7">Multi-pass membrane protein</topology>
    </subcellularLocation>
</comment>
<feature type="transmembrane region" description="Helical" evidence="9">
    <location>
        <begin position="437"/>
        <end position="460"/>
    </location>
</feature>
<dbReference type="PANTHER" id="PTHR11654">
    <property type="entry name" value="OLIGOPEPTIDE TRANSPORTER-RELATED"/>
    <property type="match status" value="1"/>
</dbReference>
<dbReference type="InterPro" id="IPR036259">
    <property type="entry name" value="MFS_trans_sf"/>
</dbReference>
<dbReference type="OrthoDB" id="8904098at2759"/>
<evidence type="ECO:0000256" key="8">
    <source>
        <dbReference type="SAM" id="MobiDB-lite"/>
    </source>
</evidence>
<accession>A0A409XR42</accession>
<evidence type="ECO:0000256" key="1">
    <source>
        <dbReference type="ARBA" id="ARBA00004141"/>
    </source>
</evidence>
<keyword evidence="11" id="KW-1185">Reference proteome</keyword>
<feature type="transmembrane region" description="Helical" evidence="9">
    <location>
        <begin position="265"/>
        <end position="286"/>
    </location>
</feature>
<comment type="caution">
    <text evidence="10">The sequence shown here is derived from an EMBL/GenBank/DDBJ whole genome shotgun (WGS) entry which is preliminary data.</text>
</comment>
<evidence type="ECO:0000256" key="4">
    <source>
        <dbReference type="ARBA" id="ARBA00022692"/>
    </source>
</evidence>
<name>A0A409XR42_PSICY</name>
<keyword evidence="4 7" id="KW-0812">Transmembrane</keyword>
<dbReference type="PROSITE" id="PS01023">
    <property type="entry name" value="PTR2_2"/>
    <property type="match status" value="1"/>
</dbReference>
<evidence type="ECO:0000256" key="9">
    <source>
        <dbReference type="SAM" id="Phobius"/>
    </source>
</evidence>
<proteinExistence type="inferred from homology"/>
<keyword evidence="6 9" id="KW-0472">Membrane</keyword>
<evidence type="ECO:0000313" key="10">
    <source>
        <dbReference type="EMBL" id="PPQ93166.1"/>
    </source>
</evidence>
<evidence type="ECO:0000256" key="7">
    <source>
        <dbReference type="RuleBase" id="RU003755"/>
    </source>
</evidence>
<feature type="transmembrane region" description="Helical" evidence="9">
    <location>
        <begin position="544"/>
        <end position="564"/>
    </location>
</feature>
<reference evidence="10 11" key="1">
    <citation type="journal article" date="2018" name="Evol. Lett.">
        <title>Horizontal gene cluster transfer increased hallucinogenic mushroom diversity.</title>
        <authorList>
            <person name="Reynolds H.T."/>
            <person name="Vijayakumar V."/>
            <person name="Gluck-Thaler E."/>
            <person name="Korotkin H.B."/>
            <person name="Matheny P.B."/>
            <person name="Slot J.C."/>
        </authorList>
    </citation>
    <scope>NUCLEOTIDE SEQUENCE [LARGE SCALE GENOMIC DNA]</scope>
    <source>
        <strain evidence="10 11">2631</strain>
    </source>
</reference>
<dbReference type="Gene3D" id="1.20.1250.20">
    <property type="entry name" value="MFS general substrate transporter like domains"/>
    <property type="match status" value="1"/>
</dbReference>
<feature type="region of interest" description="Disordered" evidence="8">
    <location>
        <begin position="1"/>
        <end position="28"/>
    </location>
</feature>
<feature type="transmembrane region" description="Helical" evidence="9">
    <location>
        <begin position="480"/>
        <end position="504"/>
    </location>
</feature>
<protein>
    <submittedName>
        <fullName evidence="10">Uncharacterized protein</fullName>
    </submittedName>
</protein>
<dbReference type="FunFam" id="1.20.1250.20:FF:000085">
    <property type="entry name" value="MFS peptide transporter Ptr2"/>
    <property type="match status" value="1"/>
</dbReference>
<dbReference type="Pfam" id="PF00854">
    <property type="entry name" value="PTR2"/>
    <property type="match status" value="1"/>
</dbReference>
<sequence>MSTALDKHHAMASPTPDEKFPSPSNSERHSEALEYELDGIHDGLVFPTEEERATLRRVPDSIPWSSYLIAFVEGAERFSFYGSSVVFTNFIQRPLPPGSKTGAAGLHGQAGALGKGQRASTGLTTFFLFWCYVTPLFGAYIADGHWGRFKTIWVALFIAFVGHLILIVSALPGVIETNGAIGAFTVAIIVTGFGAGMFKANISPLVAEQYKRTKLFVVTTSSGERVVVDPSLTVLRIYMYYYLMINVGALIGIIAMTYAEKFVGFYLSFTLPTAVFLICPIIMIAARNKYARTPPTSSVLGTAIRLWRHAARGKWSLNPVKLYKNFTAPGFWDNAKPSKQVGGKPAWMNFDDTWVDEVKRGVKACTVFLWYPIYWLTYNQLNNNLTSQAATMTLHGIPNDIVSNLDPLVLIACIPLCDLFIYPALRKMGYNFSALKKITAGFMAGAAAMVWATVVQHYIYKTSPCGNHASECHGVSPLSVWIQSGSYILLAVSEILASITGLEYAFTKAPKNMRSLVMGIFLFMTAISSALSEAFVSLSGDPLLVWNYGVISVMIFVTGCLFWWSVKDLDAKEDELNNISEGHVGFLRDEDKKENA</sequence>
<evidence type="ECO:0000256" key="3">
    <source>
        <dbReference type="ARBA" id="ARBA00022448"/>
    </source>
</evidence>
<dbReference type="Proteomes" id="UP000283269">
    <property type="component" value="Unassembled WGS sequence"/>
</dbReference>
<feature type="transmembrane region" description="Helical" evidence="9">
    <location>
        <begin position="516"/>
        <end position="538"/>
    </location>
</feature>
<feature type="transmembrane region" description="Helical" evidence="9">
    <location>
        <begin position="123"/>
        <end position="142"/>
    </location>
</feature>
<organism evidence="10 11">
    <name type="scientific">Psilocybe cyanescens</name>
    <dbReference type="NCBI Taxonomy" id="93625"/>
    <lineage>
        <taxon>Eukaryota</taxon>
        <taxon>Fungi</taxon>
        <taxon>Dikarya</taxon>
        <taxon>Basidiomycota</taxon>
        <taxon>Agaricomycotina</taxon>
        <taxon>Agaricomycetes</taxon>
        <taxon>Agaricomycetidae</taxon>
        <taxon>Agaricales</taxon>
        <taxon>Agaricineae</taxon>
        <taxon>Strophariaceae</taxon>
        <taxon>Psilocybe</taxon>
    </lineage>
</organism>
<gene>
    <name evidence="10" type="ORF">CVT25_002593</name>
</gene>
<evidence type="ECO:0000256" key="6">
    <source>
        <dbReference type="ARBA" id="ARBA00023136"/>
    </source>
</evidence>
<keyword evidence="3 7" id="KW-0813">Transport</keyword>
<dbReference type="AlphaFoldDB" id="A0A409XR42"/>
<dbReference type="InterPro" id="IPR018456">
    <property type="entry name" value="PTR2_symporter_CS"/>
</dbReference>
<keyword evidence="5 9" id="KW-1133">Transmembrane helix</keyword>
<comment type="similarity">
    <text evidence="2 7">Belongs to the major facilitator superfamily. Proton-dependent oligopeptide transporter (POT/PTR) (TC 2.A.17) family.</text>
</comment>
<dbReference type="SUPFAM" id="SSF103473">
    <property type="entry name" value="MFS general substrate transporter"/>
    <property type="match status" value="1"/>
</dbReference>
<evidence type="ECO:0000256" key="2">
    <source>
        <dbReference type="ARBA" id="ARBA00005982"/>
    </source>
</evidence>
<evidence type="ECO:0000256" key="5">
    <source>
        <dbReference type="ARBA" id="ARBA00022989"/>
    </source>
</evidence>
<dbReference type="EMBL" id="NHYD01000826">
    <property type="protein sequence ID" value="PPQ93166.1"/>
    <property type="molecule type" value="Genomic_DNA"/>
</dbReference>
<dbReference type="STRING" id="93625.A0A409XR42"/>
<evidence type="ECO:0000313" key="11">
    <source>
        <dbReference type="Proteomes" id="UP000283269"/>
    </source>
</evidence>
<dbReference type="GO" id="GO:0005886">
    <property type="term" value="C:plasma membrane"/>
    <property type="evidence" value="ECO:0007669"/>
    <property type="project" value="UniProtKB-ARBA"/>
</dbReference>
<feature type="transmembrane region" description="Helical" evidence="9">
    <location>
        <begin position="154"/>
        <end position="175"/>
    </location>
</feature>
<feature type="transmembrane region" description="Helical" evidence="9">
    <location>
        <begin position="181"/>
        <end position="202"/>
    </location>
</feature>
<dbReference type="FunCoup" id="A0A409XR42">
    <property type="interactions" value="294"/>
</dbReference>
<feature type="transmembrane region" description="Helical" evidence="9">
    <location>
        <begin position="240"/>
        <end position="259"/>
    </location>
</feature>
<dbReference type="InterPro" id="IPR000109">
    <property type="entry name" value="POT_fam"/>
</dbReference>
<dbReference type="GO" id="GO:0071916">
    <property type="term" value="F:dipeptide transmembrane transporter activity"/>
    <property type="evidence" value="ECO:0007669"/>
    <property type="project" value="UniProtKB-ARBA"/>
</dbReference>
<dbReference type="InParanoid" id="A0A409XR42"/>